<proteinExistence type="predicted"/>
<dbReference type="Proteomes" id="UP000207723">
    <property type="component" value="Segment"/>
</dbReference>
<evidence type="ECO:0000313" key="3">
    <source>
        <dbReference type="Proteomes" id="UP000207723"/>
    </source>
</evidence>
<gene>
    <name evidence="2" type="primary">77</name>
    <name evidence="2" type="ORF">SEA_SHEDLOCKHOLMES_77</name>
</gene>
<organism evidence="2 3">
    <name type="scientific">Mycobacterium phage ShedlockHolmes</name>
    <dbReference type="NCBI Taxonomy" id="1647313"/>
    <lineage>
        <taxon>Viruses</taxon>
        <taxon>Duplodnaviria</taxon>
        <taxon>Heunggongvirae</taxon>
        <taxon>Uroviricota</taxon>
        <taxon>Caudoviricetes</taxon>
        <taxon>Weiservirinae</taxon>
        <taxon>Keshuvirus</taxon>
        <taxon>Keshuvirus shedlockholmes</taxon>
    </lineage>
</organism>
<dbReference type="EMBL" id="KR080206">
    <property type="protein sequence ID" value="AKF15254.1"/>
    <property type="molecule type" value="Genomic_DNA"/>
</dbReference>
<dbReference type="InterPro" id="IPR056271">
    <property type="entry name" value="CDGP_dom"/>
</dbReference>
<keyword evidence="3" id="KW-1185">Reference proteome</keyword>
<dbReference type="RefSeq" id="YP_009202708.1">
    <property type="nucleotide sequence ID" value="NC_028846.1"/>
</dbReference>
<dbReference type="KEGG" id="vg:26629682"/>
<evidence type="ECO:0000313" key="2">
    <source>
        <dbReference type="EMBL" id="AKF15254.1"/>
    </source>
</evidence>
<evidence type="ECO:0000259" key="1">
    <source>
        <dbReference type="Pfam" id="PF24238"/>
    </source>
</evidence>
<dbReference type="GeneID" id="26629682"/>
<accession>A0A0F6WF19</accession>
<sequence>MSVRITGFKRAALLASFGAFAAAAVLHAPQASADPGHPECQTVPWGFLGSQKRSLCDSPVRADGSWDRERLVWVPAHNVPLRTTCSGSYSITCTTTGGYFVDTAIVTDETYPVTPDTVLPDEPGHLQ</sequence>
<reference evidence="2 3" key="1">
    <citation type="journal article" date="2015" name="Genome Announc.">
        <title>Genome Sequence of a Newly Isolated Mycobacteriophage, ShedlockHolmes.</title>
        <authorList>
            <person name="Pope W.H."/>
            <person name="Carter J.T."/>
            <person name="Dasher K.L."/>
            <person name="Haynberg M.C."/>
            <person name="Reddi A."/>
            <person name="Shedlock K.A."/>
            <person name="Lapin J.S."/>
            <person name="Prout A.K."/>
            <person name="Grubb S.R."/>
            <person name="Warner M.H."/>
            <person name="Bowman C.A."/>
            <person name="Russell D.A."/>
            <person name="Hatfull G.F."/>
        </authorList>
    </citation>
    <scope>NUCLEOTIDE SEQUENCE [LARGE SCALE GENOMIC DNA]</scope>
</reference>
<dbReference type="Pfam" id="PF24238">
    <property type="entry name" value="CDGP"/>
    <property type="match status" value="1"/>
</dbReference>
<feature type="domain" description="CDGP" evidence="1">
    <location>
        <begin position="40"/>
        <end position="127"/>
    </location>
</feature>
<protein>
    <recommendedName>
        <fullName evidence="1">CDGP domain-containing protein</fullName>
    </recommendedName>
</protein>
<name>A0A0F6WF19_9CAUD</name>